<dbReference type="Pfam" id="PF02954">
    <property type="entry name" value="HTH_8"/>
    <property type="match status" value="1"/>
</dbReference>
<evidence type="ECO:0000259" key="6">
    <source>
        <dbReference type="PROSITE" id="PS50045"/>
    </source>
</evidence>
<dbReference type="GO" id="GO:0006355">
    <property type="term" value="P:regulation of DNA-templated transcription"/>
    <property type="evidence" value="ECO:0007669"/>
    <property type="project" value="InterPro"/>
</dbReference>
<keyword evidence="2" id="KW-0067">ATP-binding</keyword>
<dbReference type="EMBL" id="FCOE02000024">
    <property type="protein sequence ID" value="SAK84057.1"/>
    <property type="molecule type" value="Genomic_DNA"/>
</dbReference>
<dbReference type="PANTHER" id="PTHR32071:SF117">
    <property type="entry name" value="PTS-DEPENDENT DIHYDROXYACETONE KINASE OPERON REGULATORY PROTEIN-RELATED"/>
    <property type="match status" value="1"/>
</dbReference>
<dbReference type="InterPro" id="IPR011990">
    <property type="entry name" value="TPR-like_helical_dom_sf"/>
</dbReference>
<dbReference type="Gene3D" id="1.25.40.10">
    <property type="entry name" value="Tetratricopeptide repeat domain"/>
    <property type="match status" value="2"/>
</dbReference>
<evidence type="ECO:0000256" key="4">
    <source>
        <dbReference type="ARBA" id="ARBA00023125"/>
    </source>
</evidence>
<dbReference type="Pfam" id="PF25601">
    <property type="entry name" value="AAA_lid_14"/>
    <property type="match status" value="1"/>
</dbReference>
<proteinExistence type="predicted"/>
<dbReference type="GO" id="GO:0005524">
    <property type="term" value="F:ATP binding"/>
    <property type="evidence" value="ECO:0007669"/>
    <property type="project" value="UniProtKB-KW"/>
</dbReference>
<dbReference type="CDD" id="cd00009">
    <property type="entry name" value="AAA"/>
    <property type="match status" value="1"/>
</dbReference>
<organism evidence="7 8">
    <name type="scientific">Caballeronia pedi</name>
    <dbReference type="NCBI Taxonomy" id="1777141"/>
    <lineage>
        <taxon>Bacteria</taxon>
        <taxon>Pseudomonadati</taxon>
        <taxon>Pseudomonadota</taxon>
        <taxon>Betaproteobacteria</taxon>
        <taxon>Burkholderiales</taxon>
        <taxon>Burkholderiaceae</taxon>
        <taxon>Caballeronia</taxon>
    </lineage>
</organism>
<evidence type="ECO:0000313" key="7">
    <source>
        <dbReference type="EMBL" id="SAK84057.1"/>
    </source>
</evidence>
<dbReference type="AlphaFoldDB" id="A0A158CR35"/>
<gene>
    <name evidence="7" type="ORF">AWB80_05573</name>
</gene>
<dbReference type="PANTHER" id="PTHR32071">
    <property type="entry name" value="TRANSCRIPTIONAL REGULATORY PROTEIN"/>
    <property type="match status" value="1"/>
</dbReference>
<dbReference type="InterPro" id="IPR009057">
    <property type="entry name" value="Homeodomain-like_sf"/>
</dbReference>
<dbReference type="InterPro" id="IPR002078">
    <property type="entry name" value="Sigma_54_int"/>
</dbReference>
<dbReference type="FunFam" id="3.40.50.300:FF:000006">
    <property type="entry name" value="DNA-binding transcriptional regulator NtrC"/>
    <property type="match status" value="1"/>
</dbReference>
<dbReference type="SUPFAM" id="SSF52540">
    <property type="entry name" value="P-loop containing nucleoside triphosphate hydrolases"/>
    <property type="match status" value="1"/>
</dbReference>
<protein>
    <submittedName>
        <fullName evidence="7">Sigma-54 dependent transcription regulator</fullName>
    </submittedName>
</protein>
<dbReference type="SMART" id="SM00382">
    <property type="entry name" value="AAA"/>
    <property type="match status" value="1"/>
</dbReference>
<dbReference type="SUPFAM" id="SSF48452">
    <property type="entry name" value="TPR-like"/>
    <property type="match status" value="2"/>
</dbReference>
<dbReference type="Pfam" id="PF00158">
    <property type="entry name" value="Sigma54_activat"/>
    <property type="match status" value="1"/>
</dbReference>
<dbReference type="GO" id="GO:0043565">
    <property type="term" value="F:sequence-specific DNA binding"/>
    <property type="evidence" value="ECO:0007669"/>
    <property type="project" value="InterPro"/>
</dbReference>
<dbReference type="OrthoDB" id="5496274at2"/>
<dbReference type="Gene3D" id="1.10.10.60">
    <property type="entry name" value="Homeodomain-like"/>
    <property type="match status" value="1"/>
</dbReference>
<keyword evidence="3" id="KW-0805">Transcription regulation</keyword>
<dbReference type="PROSITE" id="PS50045">
    <property type="entry name" value="SIGMA54_INTERACT_4"/>
    <property type="match status" value="1"/>
</dbReference>
<evidence type="ECO:0000256" key="5">
    <source>
        <dbReference type="ARBA" id="ARBA00023163"/>
    </source>
</evidence>
<evidence type="ECO:0000256" key="1">
    <source>
        <dbReference type="ARBA" id="ARBA00022741"/>
    </source>
</evidence>
<feature type="domain" description="Sigma-54 factor interaction" evidence="6">
    <location>
        <begin position="18"/>
        <end position="242"/>
    </location>
</feature>
<keyword evidence="4" id="KW-0238">DNA-binding</keyword>
<keyword evidence="5" id="KW-0804">Transcription</keyword>
<dbReference type="InterPro" id="IPR003593">
    <property type="entry name" value="AAA+_ATPase"/>
</dbReference>
<dbReference type="InterPro" id="IPR058031">
    <property type="entry name" value="AAA_lid_NorR"/>
</dbReference>
<dbReference type="RefSeq" id="WP_061177928.1">
    <property type="nucleotide sequence ID" value="NZ_FCOE02000024.1"/>
</dbReference>
<sequence>MSGSQIVPFARADADGSFIGSSTAFQQLVRTIDRIAPTDHAVLIFGPTGSGKELVARRVHAGSLQRDQPFVDVNCGAIPEHLVEAELFGHVKGAFTGAGETRQGLFQQVGKGTLLLDEIGELPLALQPKLLRVLETRTFRPVGSSTNLRFEGRIVAATHRDLRELANEGRFREDLYYRLAVFVLAVPGLEQRVEDIPALIAHFAAQHPRKLEFSAAALRQLCAHPWPGHIRQLRNLVSRLSVLAESTRIDVDALAPLLANDKVEPVSRVSLADMLLQLEGRDKLAAAEDLLVDRALERTGGNKSAAAALLGVGRKMVERRLKAREQFHLKARGDLERANALIEDSRFAEAVPLLRRCLNTLQGNGDQDDVRRLQFDAYRLLGMSLRSVHGWLHAEATACYAAALGIGEGLCDAREIAMIQFGIWTTQLTTLQLKPARATAQDMLQRAQNSGDRVALDEAHVALTNTLFWLGDSEEALACLTRGNLAGIGRHDARTGSQGIDLAALALTLEGLSAFHTGAFDQARDAMTMLIERVSEASGHAFAHAVNLQGAAWLACLFDDMDRLGRLASELEGISITHGFAFYRGVGQVLRGCHLTSLGRYDEAETVMLDGFDNHMVGNGGALFFSFKAWQHGELLLRAGRAETCKAMIADAIEETLARQERVYMGELLVIQARAHWALGDLGAAESGLRTALSTALALGSMPARIDAAHHLALLLRATGRIGESIDTLERGLRTLAPGVTPRVDSAMQLLAELRQDACSRMTGT</sequence>
<evidence type="ECO:0000313" key="8">
    <source>
        <dbReference type="Proteomes" id="UP000054911"/>
    </source>
</evidence>
<reference evidence="7" key="1">
    <citation type="submission" date="2016-01" db="EMBL/GenBank/DDBJ databases">
        <authorList>
            <person name="Peeters C."/>
        </authorList>
    </citation>
    <scope>NUCLEOTIDE SEQUENCE [LARGE SCALE GENOMIC DNA]</scope>
    <source>
        <strain evidence="7">LMG 29323</strain>
    </source>
</reference>
<evidence type="ECO:0000256" key="2">
    <source>
        <dbReference type="ARBA" id="ARBA00022840"/>
    </source>
</evidence>
<evidence type="ECO:0000256" key="3">
    <source>
        <dbReference type="ARBA" id="ARBA00023015"/>
    </source>
</evidence>
<keyword evidence="1" id="KW-0547">Nucleotide-binding</keyword>
<dbReference type="InterPro" id="IPR027417">
    <property type="entry name" value="P-loop_NTPase"/>
</dbReference>
<dbReference type="Proteomes" id="UP000054911">
    <property type="component" value="Unassembled WGS sequence"/>
</dbReference>
<dbReference type="Gene3D" id="3.40.50.300">
    <property type="entry name" value="P-loop containing nucleotide triphosphate hydrolases"/>
    <property type="match status" value="1"/>
</dbReference>
<comment type="caution">
    <text evidence="7">The sequence shown here is derived from an EMBL/GenBank/DDBJ whole genome shotgun (WGS) entry which is preliminary data.</text>
</comment>
<dbReference type="STRING" id="1777141.AWB80_05573"/>
<keyword evidence="8" id="KW-1185">Reference proteome</keyword>
<dbReference type="SUPFAM" id="SSF46689">
    <property type="entry name" value="Homeodomain-like"/>
    <property type="match status" value="1"/>
</dbReference>
<name>A0A158CR35_9BURK</name>
<dbReference type="InterPro" id="IPR002197">
    <property type="entry name" value="HTH_Fis"/>
</dbReference>
<dbReference type="PRINTS" id="PR01590">
    <property type="entry name" value="HTHFIS"/>
</dbReference>
<accession>A0A158CR35</accession>
<dbReference type="Gene3D" id="1.10.8.60">
    <property type="match status" value="1"/>
</dbReference>